<dbReference type="PANTHER" id="PTHR11559">
    <property type="entry name" value="CARBOXYLESTERASE"/>
    <property type="match status" value="1"/>
</dbReference>
<evidence type="ECO:0000313" key="4">
    <source>
        <dbReference type="Proteomes" id="UP000289152"/>
    </source>
</evidence>
<feature type="chain" id="PRO_5020905508" description="Carboxylesterase type B domain-containing protein" evidence="1">
    <location>
        <begin position="19"/>
        <end position="505"/>
    </location>
</feature>
<proteinExistence type="predicted"/>
<dbReference type="EMBL" id="SDIL01000013">
    <property type="protein sequence ID" value="RXK40883.1"/>
    <property type="molecule type" value="Genomic_DNA"/>
</dbReference>
<dbReference type="Proteomes" id="UP000289152">
    <property type="component" value="Unassembled WGS sequence"/>
</dbReference>
<comment type="caution">
    <text evidence="3">The sequence shown here is derived from an EMBL/GenBank/DDBJ whole genome shotgun (WGS) entry which is preliminary data.</text>
</comment>
<reference evidence="3 4" key="1">
    <citation type="submission" date="2016-06" db="EMBL/GenBank/DDBJ databases">
        <title>Evolution of pathogenesis and genome organization in the Tremellales.</title>
        <authorList>
            <person name="Cuomo C."/>
            <person name="Litvintseva A."/>
            <person name="Heitman J."/>
            <person name="Chen Y."/>
            <person name="Sun S."/>
            <person name="Springer D."/>
            <person name="Dromer F."/>
            <person name="Young S."/>
            <person name="Zeng Q."/>
            <person name="Chapman S."/>
            <person name="Gujja S."/>
            <person name="Saif S."/>
            <person name="Birren B."/>
        </authorList>
    </citation>
    <scope>NUCLEOTIDE SEQUENCE [LARGE SCALE GENOMIC DNA]</scope>
    <source>
        <strain evidence="3 4">ATCC 28783</strain>
    </source>
</reference>
<evidence type="ECO:0000259" key="2">
    <source>
        <dbReference type="Pfam" id="PF00135"/>
    </source>
</evidence>
<name>A0A4Q1BS88_TREME</name>
<dbReference type="PROSITE" id="PS00941">
    <property type="entry name" value="CARBOXYLESTERASE_B_2"/>
    <property type="match status" value="1"/>
</dbReference>
<dbReference type="STRING" id="5217.A0A4Q1BS88"/>
<gene>
    <name evidence="3" type="ORF">M231_01731</name>
</gene>
<evidence type="ECO:0000256" key="1">
    <source>
        <dbReference type="SAM" id="SignalP"/>
    </source>
</evidence>
<organism evidence="3 4">
    <name type="scientific">Tremella mesenterica</name>
    <name type="common">Jelly fungus</name>
    <dbReference type="NCBI Taxonomy" id="5217"/>
    <lineage>
        <taxon>Eukaryota</taxon>
        <taxon>Fungi</taxon>
        <taxon>Dikarya</taxon>
        <taxon>Basidiomycota</taxon>
        <taxon>Agaricomycotina</taxon>
        <taxon>Tremellomycetes</taxon>
        <taxon>Tremellales</taxon>
        <taxon>Tremellaceae</taxon>
        <taxon>Tremella</taxon>
    </lineage>
</organism>
<sequence>MIFHSLILPAYLLFCVQASPLGKRVDGPQVTIYPSTSDGQGITLTGITFPQFGQDVFLSIPYAEPPVGDLRFRPPEAKVFNASSYAATSQPPACLQLNNTLIGSFGVSEDCLYLNVFTPQGWGPNSPPLPVMVYVHGGAFQAGGISGYNATAILKRGIATNRPVIFVAIAYRLNILGFGSGSDIAANGAANLGLKDLQLGFQWVQENIWAFGGDPTQVTAFGQSAGATAITLLYLNQNTTLFRSAIMESGAQGTTPIGPTSTTWEATYDLFAQFSGCMAPASTSTHATIGSRDSAGSNTTTFDCIKALSAEAILNATALVVNVTAPSIDGEIITDSPHTLLAEGKFSKLPFITGNCVDEGTSFVPTSVTNETQVSMYIDSFEPVPPNTTILQDLLQVYPDDPSLGSPYGTGNETFGLAPEFKQIASIFGDALFQANRRWLLKQARDHGQPKIWSYLWTEPPIGISPPYQGVAHGCEVYYVYGFVRAETGYNAEQVALAQRVEDYW</sequence>
<keyword evidence="1" id="KW-0732">Signal</keyword>
<dbReference type="OrthoDB" id="408631at2759"/>
<dbReference type="SUPFAM" id="SSF53474">
    <property type="entry name" value="alpha/beta-Hydrolases"/>
    <property type="match status" value="1"/>
</dbReference>
<dbReference type="AlphaFoldDB" id="A0A4Q1BS88"/>
<dbReference type="VEuPathDB" id="FungiDB:TREMEDRAFT_28240"/>
<dbReference type="Gene3D" id="3.40.50.1820">
    <property type="entry name" value="alpha/beta hydrolase"/>
    <property type="match status" value="1"/>
</dbReference>
<accession>A0A4Q1BS88</accession>
<dbReference type="InterPro" id="IPR002018">
    <property type="entry name" value="CarbesteraseB"/>
</dbReference>
<evidence type="ECO:0000313" key="3">
    <source>
        <dbReference type="EMBL" id="RXK40883.1"/>
    </source>
</evidence>
<dbReference type="Pfam" id="PF00135">
    <property type="entry name" value="COesterase"/>
    <property type="match status" value="1"/>
</dbReference>
<protein>
    <recommendedName>
        <fullName evidence="2">Carboxylesterase type B domain-containing protein</fullName>
    </recommendedName>
</protein>
<dbReference type="InterPro" id="IPR019819">
    <property type="entry name" value="Carboxylesterase_B_CS"/>
</dbReference>
<dbReference type="InterPro" id="IPR050309">
    <property type="entry name" value="Type-B_Carboxylest/Lipase"/>
</dbReference>
<dbReference type="InParanoid" id="A0A4Q1BS88"/>
<feature type="domain" description="Carboxylesterase type B" evidence="2">
    <location>
        <begin position="54"/>
        <end position="505"/>
    </location>
</feature>
<feature type="signal peptide" evidence="1">
    <location>
        <begin position="1"/>
        <end position="18"/>
    </location>
</feature>
<dbReference type="InterPro" id="IPR029058">
    <property type="entry name" value="AB_hydrolase_fold"/>
</dbReference>
<keyword evidence="4" id="KW-1185">Reference proteome</keyword>
<dbReference type="FunCoup" id="A0A4Q1BS88">
    <property type="interactions" value="2"/>
</dbReference>